<dbReference type="AlphaFoldDB" id="A0A9Q1H157"/>
<dbReference type="EMBL" id="JAIZAY010000014">
    <property type="protein sequence ID" value="KAJ8029368.1"/>
    <property type="molecule type" value="Genomic_DNA"/>
</dbReference>
<proteinExistence type="predicted"/>
<sequence length="156" mass="18085">MKLYLDLCVSPKTEEEKCTPFLYVIGQEGRDIYNTITVYDNENNKIDVLFKKLEDYCKPKQNVTVERSKFNTRNQGPSESIDQYVTELRFIAKKCQFTTLEDELIRDCIKECLLRESSLTLTFAINICRAGEESSKQMKFLKDDANVGAVNTRNNK</sequence>
<keyword evidence="2" id="KW-1185">Reference proteome</keyword>
<evidence type="ECO:0008006" key="3">
    <source>
        <dbReference type="Google" id="ProtNLM"/>
    </source>
</evidence>
<dbReference type="PANTHER" id="PTHR33198:SF20">
    <property type="entry name" value="RETROTRANSPOSON GAG DOMAIN-CONTAINING PROTEIN"/>
    <property type="match status" value="1"/>
</dbReference>
<gene>
    <name evidence="1" type="ORF">HOLleu_28746</name>
</gene>
<comment type="caution">
    <text evidence="1">The sequence shown here is derived from an EMBL/GenBank/DDBJ whole genome shotgun (WGS) entry which is preliminary data.</text>
</comment>
<organism evidence="1 2">
    <name type="scientific">Holothuria leucospilota</name>
    <name type="common">Black long sea cucumber</name>
    <name type="synonym">Mertensiothuria leucospilota</name>
    <dbReference type="NCBI Taxonomy" id="206669"/>
    <lineage>
        <taxon>Eukaryota</taxon>
        <taxon>Metazoa</taxon>
        <taxon>Echinodermata</taxon>
        <taxon>Eleutherozoa</taxon>
        <taxon>Echinozoa</taxon>
        <taxon>Holothuroidea</taxon>
        <taxon>Aspidochirotacea</taxon>
        <taxon>Aspidochirotida</taxon>
        <taxon>Holothuriidae</taxon>
        <taxon>Holothuria</taxon>
    </lineage>
</organism>
<evidence type="ECO:0000313" key="2">
    <source>
        <dbReference type="Proteomes" id="UP001152320"/>
    </source>
</evidence>
<name>A0A9Q1H157_HOLLE</name>
<dbReference type="Proteomes" id="UP001152320">
    <property type="component" value="Chromosome 14"/>
</dbReference>
<dbReference type="OrthoDB" id="2286242at2759"/>
<dbReference type="PANTHER" id="PTHR33198">
    <property type="entry name" value="ANK_REP_REGION DOMAIN-CONTAINING PROTEIN-RELATED"/>
    <property type="match status" value="1"/>
</dbReference>
<protein>
    <recommendedName>
        <fullName evidence="3">Retrotransposon gag domain-containing protein</fullName>
    </recommendedName>
</protein>
<reference evidence="1" key="1">
    <citation type="submission" date="2021-10" db="EMBL/GenBank/DDBJ databases">
        <title>Tropical sea cucumber genome reveals ecological adaptation and Cuvierian tubules defense mechanism.</title>
        <authorList>
            <person name="Chen T."/>
        </authorList>
    </citation>
    <scope>NUCLEOTIDE SEQUENCE</scope>
    <source>
        <strain evidence="1">Nanhai2018</strain>
        <tissue evidence="1">Muscle</tissue>
    </source>
</reference>
<evidence type="ECO:0000313" key="1">
    <source>
        <dbReference type="EMBL" id="KAJ8029368.1"/>
    </source>
</evidence>
<accession>A0A9Q1H157</accession>